<dbReference type="RefSeq" id="WP_147931938.1">
    <property type="nucleotide sequence ID" value="NZ_VOXD01000029.1"/>
</dbReference>
<feature type="signal peptide" evidence="1">
    <location>
        <begin position="1"/>
        <end position="18"/>
    </location>
</feature>
<organism evidence="3 4">
    <name type="scientific">Neolewinella aurantiaca</name>
    <dbReference type="NCBI Taxonomy" id="2602767"/>
    <lineage>
        <taxon>Bacteria</taxon>
        <taxon>Pseudomonadati</taxon>
        <taxon>Bacteroidota</taxon>
        <taxon>Saprospiria</taxon>
        <taxon>Saprospirales</taxon>
        <taxon>Lewinellaceae</taxon>
        <taxon>Neolewinella</taxon>
    </lineage>
</organism>
<feature type="chain" id="PRO_5023052445" description="PKD domain-containing protein" evidence="1">
    <location>
        <begin position="19"/>
        <end position="500"/>
    </location>
</feature>
<keyword evidence="1" id="KW-0732">Signal</keyword>
<feature type="domain" description="PKD" evidence="2">
    <location>
        <begin position="38"/>
        <end position="108"/>
    </location>
</feature>
<evidence type="ECO:0000256" key="1">
    <source>
        <dbReference type="SAM" id="SignalP"/>
    </source>
</evidence>
<dbReference type="Proteomes" id="UP000321907">
    <property type="component" value="Unassembled WGS sequence"/>
</dbReference>
<accession>A0A5C7FEI6</accession>
<proteinExistence type="predicted"/>
<dbReference type="PROSITE" id="PS51257">
    <property type="entry name" value="PROKAR_LIPOPROTEIN"/>
    <property type="match status" value="1"/>
</dbReference>
<dbReference type="SUPFAM" id="SSF49299">
    <property type="entry name" value="PKD domain"/>
    <property type="match status" value="2"/>
</dbReference>
<dbReference type="Gene3D" id="2.60.40.10">
    <property type="entry name" value="Immunoglobulins"/>
    <property type="match status" value="2"/>
</dbReference>
<evidence type="ECO:0000313" key="4">
    <source>
        <dbReference type="Proteomes" id="UP000321907"/>
    </source>
</evidence>
<protein>
    <recommendedName>
        <fullName evidence="2">PKD domain-containing protein</fullName>
    </recommendedName>
</protein>
<dbReference type="EMBL" id="VOXD01000029">
    <property type="protein sequence ID" value="TXF87926.1"/>
    <property type="molecule type" value="Genomic_DNA"/>
</dbReference>
<reference evidence="3 4" key="1">
    <citation type="submission" date="2019-08" db="EMBL/GenBank/DDBJ databases">
        <title>Lewinella sp. strain SSH13 Genome sequencing and assembly.</title>
        <authorList>
            <person name="Kim I."/>
        </authorList>
    </citation>
    <scope>NUCLEOTIDE SEQUENCE [LARGE SCALE GENOMIC DNA]</scope>
    <source>
        <strain evidence="3 4">SSH13</strain>
    </source>
</reference>
<dbReference type="InterPro" id="IPR035986">
    <property type="entry name" value="PKD_dom_sf"/>
</dbReference>
<gene>
    <name evidence="3" type="ORF">FUA23_16865</name>
</gene>
<dbReference type="InterPro" id="IPR000601">
    <property type="entry name" value="PKD_dom"/>
</dbReference>
<dbReference type="OrthoDB" id="1491481at2"/>
<keyword evidence="4" id="KW-1185">Reference proteome</keyword>
<comment type="caution">
    <text evidence="3">The sequence shown here is derived from an EMBL/GenBank/DDBJ whole genome shotgun (WGS) entry which is preliminary data.</text>
</comment>
<dbReference type="PROSITE" id="PS50093">
    <property type="entry name" value="PKD"/>
    <property type="match status" value="1"/>
</dbReference>
<evidence type="ECO:0000313" key="3">
    <source>
        <dbReference type="EMBL" id="TXF87926.1"/>
    </source>
</evidence>
<dbReference type="InterPro" id="IPR013783">
    <property type="entry name" value="Ig-like_fold"/>
</dbReference>
<evidence type="ECO:0000259" key="2">
    <source>
        <dbReference type="PROSITE" id="PS50093"/>
    </source>
</evidence>
<sequence>MKPSFFNYLGKLFVFCLAATALFTACTPEDDDFYNFSPVDFFISADRLVTDAGSTITYEDQSNDAVSREWSFEGGIPATSTDINPTVTYPDAGEFLTYVTTTFDDGSTERRRLPILVVPPVVANFSATPTSLQKGSAVQFQNLTTGVGAIPSVLMEGDSAIIYAWFVPGVTTDTIYESNPSIVFPETGTYSVTLEVIRRSTGASDVITKEDFIQTFDDPVTQSRSARFNRDGSAILLALNEDTGALAADLADKFTITGSGGGTVAVSSVETPAWASNIVQLNVNPADFNVGETYTLSFTETGSFSVASGSIVLPFSYAVSFLGESQTWAELNFNTGGGNDSRTVTLGGEEFTFTQSGVTFSDVANTALYIFNPGAAAITQTYHNNASTYGMQITPGANATLSDLGDVGIEMGWLGPIGTVYTFSQPITDLRFVNGFGNPDFIPEGVLSSDGTTLTITKQGNRNQAVRISAILEGTITEGGLTVNHNSPMGGTIYVTASGR</sequence>
<dbReference type="AlphaFoldDB" id="A0A5C7FEI6"/>
<name>A0A5C7FEI6_9BACT</name>